<organism evidence="2 3">
    <name type="scientific">Thiothrix caldifontis</name>
    <dbReference type="NCBI Taxonomy" id="525918"/>
    <lineage>
        <taxon>Bacteria</taxon>
        <taxon>Pseudomonadati</taxon>
        <taxon>Pseudomonadota</taxon>
        <taxon>Gammaproteobacteria</taxon>
        <taxon>Thiotrichales</taxon>
        <taxon>Thiotrichaceae</taxon>
        <taxon>Thiothrix</taxon>
    </lineage>
</organism>
<gene>
    <name evidence="2" type="ORF">SAMN05660964_02806</name>
</gene>
<dbReference type="InterPro" id="IPR024983">
    <property type="entry name" value="CHAT_dom"/>
</dbReference>
<dbReference type="Proteomes" id="UP000199397">
    <property type="component" value="Unassembled WGS sequence"/>
</dbReference>
<reference evidence="2 3" key="1">
    <citation type="submission" date="2016-10" db="EMBL/GenBank/DDBJ databases">
        <authorList>
            <person name="de Groot N.N."/>
        </authorList>
    </citation>
    <scope>NUCLEOTIDE SEQUENCE [LARGE SCALE GENOMIC DNA]</scope>
    <source>
        <strain evidence="2 3">DSM 21228</strain>
    </source>
</reference>
<accession>A0A1H4F2J2</accession>
<evidence type="ECO:0000313" key="3">
    <source>
        <dbReference type="Proteomes" id="UP000199397"/>
    </source>
</evidence>
<proteinExistence type="predicted"/>
<evidence type="ECO:0000313" key="2">
    <source>
        <dbReference type="EMBL" id="SEA91411.1"/>
    </source>
</evidence>
<feature type="domain" description="CHAT" evidence="1">
    <location>
        <begin position="13"/>
        <end position="184"/>
    </location>
</feature>
<dbReference type="RefSeq" id="WP_093069621.1">
    <property type="nucleotide sequence ID" value="NZ_FNQP01000018.1"/>
</dbReference>
<dbReference type="OrthoDB" id="8253226at2"/>
<dbReference type="STRING" id="525918.SAMN05660964_02806"/>
<dbReference type="AlphaFoldDB" id="A0A1H4F2J2"/>
<dbReference type="Pfam" id="PF12770">
    <property type="entry name" value="CHAT"/>
    <property type="match status" value="1"/>
</dbReference>
<dbReference type="EMBL" id="FNQP01000018">
    <property type="protein sequence ID" value="SEA91411.1"/>
    <property type="molecule type" value="Genomic_DNA"/>
</dbReference>
<name>A0A1H4F2J2_9GAMM</name>
<keyword evidence="3" id="KW-1185">Reference proteome</keyword>
<evidence type="ECO:0000259" key="1">
    <source>
        <dbReference type="Pfam" id="PF12770"/>
    </source>
</evidence>
<protein>
    <submittedName>
        <fullName evidence="2">CHAT domain-containing protein</fullName>
    </submittedName>
</protein>
<sequence length="286" mass="32301">MTILLLGAKSKRHPLESVPAELSRLKQLFSNAPQLQTTVAYEPYLTRSILTEELRRLTDQVSLLHFAGHSSAEQLQADDELVYARHIADILHTWQHKPELLFLNGCNSAEQAKLFLEAGIPCVIATHNYINDHLAALFAYEFYANLLTKPDKVTLAEAFARAGSMTLVSENRAPRSLDIDTIPQASTGSWDWGLFTRDPALPTQWTLATLLQNTPAAPVAALDFITQAKLDGLKTRWQRIYAIHQAVLEQYDHETHIEEKIHMAYVMKKKREDLEAIEKELAALNH</sequence>